<reference evidence="1 2" key="1">
    <citation type="journal article" date="2016" name="Front. Microbiol.">
        <title>Genomic Resource of Rice Seed Associated Bacteria.</title>
        <authorList>
            <person name="Midha S."/>
            <person name="Bansal K."/>
            <person name="Sharma S."/>
            <person name="Kumar N."/>
            <person name="Patil P.P."/>
            <person name="Chaudhry V."/>
            <person name="Patil P.B."/>
        </authorList>
    </citation>
    <scope>NUCLEOTIDE SEQUENCE [LARGE SCALE GENOMIC DNA]</scope>
    <source>
        <strain evidence="1 2">NS331</strain>
    </source>
</reference>
<sequence>MSLQPKVIDRIFQRCAASYGAAWDRSLGTAPLNDVKSAWGHELAGFADRLGLIAWALENLPEDPPNAIRFRNLCRQAPVLDAPPRLERVAASPERVTAELAKLQPALAKPAERRSNVAWAHAILAQHQRTGRMNPTKLAMARAAVGRPRSTEQEDEAA</sequence>
<dbReference type="EMBL" id="LDSL01000132">
    <property type="protein sequence ID" value="KTT15847.1"/>
    <property type="molecule type" value="Genomic_DNA"/>
</dbReference>
<dbReference type="AlphaFoldDB" id="A0A147GP34"/>
<dbReference type="Proteomes" id="UP000072741">
    <property type="component" value="Unassembled WGS sequence"/>
</dbReference>
<protein>
    <submittedName>
        <fullName evidence="1">Uncharacterized protein</fullName>
    </submittedName>
</protein>
<dbReference type="RefSeq" id="WP_058643614.1">
    <property type="nucleotide sequence ID" value="NZ_LDSL01000132.1"/>
</dbReference>
<evidence type="ECO:0000313" key="1">
    <source>
        <dbReference type="EMBL" id="KTT15847.1"/>
    </source>
</evidence>
<name>A0A147GP34_9BURK</name>
<evidence type="ECO:0000313" key="2">
    <source>
        <dbReference type="Proteomes" id="UP000072741"/>
    </source>
</evidence>
<organism evidence="1 2">
    <name type="scientific">Pseudacidovorax intermedius</name>
    <dbReference type="NCBI Taxonomy" id="433924"/>
    <lineage>
        <taxon>Bacteria</taxon>
        <taxon>Pseudomonadati</taxon>
        <taxon>Pseudomonadota</taxon>
        <taxon>Betaproteobacteria</taxon>
        <taxon>Burkholderiales</taxon>
        <taxon>Comamonadaceae</taxon>
        <taxon>Pseudacidovorax</taxon>
    </lineage>
</organism>
<gene>
    <name evidence="1" type="ORF">NS331_19500</name>
</gene>
<proteinExistence type="predicted"/>
<comment type="caution">
    <text evidence="1">The sequence shown here is derived from an EMBL/GenBank/DDBJ whole genome shotgun (WGS) entry which is preliminary data.</text>
</comment>
<keyword evidence="2" id="KW-1185">Reference proteome</keyword>
<accession>A0A147GP34</accession>
<dbReference type="OrthoDB" id="8795211at2"/>